<protein>
    <recommendedName>
        <fullName evidence="6 16">Pyruvate kinase</fullName>
        <ecNumber evidence="5 16">2.7.1.40</ecNumber>
    </recommendedName>
</protein>
<dbReference type="GO" id="GO:0000287">
    <property type="term" value="F:magnesium ion binding"/>
    <property type="evidence" value="ECO:0007669"/>
    <property type="project" value="UniProtKB-UniRule"/>
</dbReference>
<keyword evidence="12 17" id="KW-0460">Magnesium</keyword>
<dbReference type="GO" id="GO:0005524">
    <property type="term" value="F:ATP binding"/>
    <property type="evidence" value="ECO:0007669"/>
    <property type="project" value="UniProtKB-KW"/>
</dbReference>
<dbReference type="EC" id="2.7.1.40" evidence="5 16"/>
<dbReference type="UniPathway" id="UPA00109">
    <property type="reaction ID" value="UER00188"/>
</dbReference>
<dbReference type="InterPro" id="IPR015806">
    <property type="entry name" value="Pyrv_Knase_insert_dom_sf"/>
</dbReference>
<evidence type="ECO:0000256" key="4">
    <source>
        <dbReference type="ARBA" id="ARBA00008663"/>
    </source>
</evidence>
<dbReference type="NCBIfam" id="NF004491">
    <property type="entry name" value="PRK05826.1"/>
    <property type="match status" value="1"/>
</dbReference>
<reference evidence="19 20" key="1">
    <citation type="journal article" date="2008" name="Chem. Biol. Interact.">
        <title>Extending the Bacillus cereus group genomics to putative food-borne pathogens of different toxicity.</title>
        <authorList>
            <person name="Lapidus A."/>
            <person name="Goltsman E."/>
            <person name="Auger S."/>
            <person name="Galleron N."/>
            <person name="Segurens B."/>
            <person name="Dossat C."/>
            <person name="Land M.L."/>
            <person name="Broussolle V."/>
            <person name="Brillard J."/>
            <person name="Guinebretiere M.H."/>
            <person name="Sanchis V."/>
            <person name="Nguen-The C."/>
            <person name="Lereclus D."/>
            <person name="Richardson P."/>
            <person name="Wincker P."/>
            <person name="Weissenbach J."/>
            <person name="Ehrlich S.D."/>
            <person name="Sorokin A."/>
        </authorList>
    </citation>
    <scope>NUCLEOTIDE SEQUENCE [LARGE SCALE GENOMIC DNA]</scope>
    <source>
        <strain evidence="19 20">KBAB4</strain>
    </source>
</reference>
<evidence type="ECO:0000256" key="7">
    <source>
        <dbReference type="ARBA" id="ARBA00022679"/>
    </source>
</evidence>
<comment type="catalytic activity">
    <reaction evidence="17">
        <text>pyruvate + ATP = phosphoenolpyruvate + ADP + H(+)</text>
        <dbReference type="Rhea" id="RHEA:18157"/>
        <dbReference type="ChEBI" id="CHEBI:15361"/>
        <dbReference type="ChEBI" id="CHEBI:15378"/>
        <dbReference type="ChEBI" id="CHEBI:30616"/>
        <dbReference type="ChEBI" id="CHEBI:58702"/>
        <dbReference type="ChEBI" id="CHEBI:456216"/>
        <dbReference type="EC" id="2.7.1.40"/>
    </reaction>
</comment>
<dbReference type="eggNOG" id="COG0469">
    <property type="taxonomic scope" value="Bacteria"/>
</dbReference>
<accession>A9VLX0</accession>
<dbReference type="KEGG" id="bwe:BcerKBAB4_3056"/>
<evidence type="ECO:0000256" key="13">
    <source>
        <dbReference type="ARBA" id="ARBA00022958"/>
    </source>
</evidence>
<evidence type="ECO:0000256" key="11">
    <source>
        <dbReference type="ARBA" id="ARBA00022840"/>
    </source>
</evidence>
<evidence type="ECO:0000256" key="2">
    <source>
        <dbReference type="ARBA" id="ARBA00004997"/>
    </source>
</evidence>
<evidence type="ECO:0000256" key="17">
    <source>
        <dbReference type="RuleBase" id="RU000504"/>
    </source>
</evidence>
<dbReference type="InterPro" id="IPR040442">
    <property type="entry name" value="Pyrv_kinase-like_dom_sf"/>
</dbReference>
<comment type="pathway">
    <text evidence="2 17">Carbohydrate degradation; glycolysis; pyruvate from D-glyceraldehyde 3-phosphate: step 5/5.</text>
</comment>
<keyword evidence="10 17" id="KW-0418">Kinase</keyword>
<dbReference type="GO" id="GO:0004743">
    <property type="term" value="F:pyruvate kinase activity"/>
    <property type="evidence" value="ECO:0007669"/>
    <property type="project" value="UniProtKB-UniRule"/>
</dbReference>
<evidence type="ECO:0000256" key="10">
    <source>
        <dbReference type="ARBA" id="ARBA00022777"/>
    </source>
</evidence>
<keyword evidence="11" id="KW-0067">ATP-binding</keyword>
<feature type="domain" description="Pyruvate kinase barrel" evidence="18">
    <location>
        <begin position="29"/>
        <end position="341"/>
    </location>
</feature>
<evidence type="ECO:0000256" key="3">
    <source>
        <dbReference type="ARBA" id="ARBA00006237"/>
    </source>
</evidence>
<evidence type="ECO:0000256" key="9">
    <source>
        <dbReference type="ARBA" id="ARBA00022741"/>
    </source>
</evidence>
<evidence type="ECO:0000256" key="1">
    <source>
        <dbReference type="ARBA" id="ARBA00001958"/>
    </source>
</evidence>
<evidence type="ECO:0000256" key="15">
    <source>
        <dbReference type="ARBA" id="ARBA00023317"/>
    </source>
</evidence>
<organism evidence="19 20">
    <name type="scientific">Bacillus mycoides (strain KBAB4)</name>
    <name type="common">Bacillus weihenstephanensis</name>
    <dbReference type="NCBI Taxonomy" id="315730"/>
    <lineage>
        <taxon>Bacteria</taxon>
        <taxon>Bacillati</taxon>
        <taxon>Bacillota</taxon>
        <taxon>Bacilli</taxon>
        <taxon>Bacillales</taxon>
        <taxon>Bacillaceae</taxon>
        <taxon>Bacillus</taxon>
        <taxon>Bacillus cereus group</taxon>
    </lineage>
</organism>
<evidence type="ECO:0000256" key="5">
    <source>
        <dbReference type="ARBA" id="ARBA00012142"/>
    </source>
</evidence>
<evidence type="ECO:0000313" key="19">
    <source>
        <dbReference type="EMBL" id="ABY44236.1"/>
    </source>
</evidence>
<evidence type="ECO:0000256" key="16">
    <source>
        <dbReference type="NCBIfam" id="TIGR01064"/>
    </source>
</evidence>
<dbReference type="PRINTS" id="PR01050">
    <property type="entry name" value="PYRUVTKNASE"/>
</dbReference>
<dbReference type="InterPro" id="IPR001697">
    <property type="entry name" value="Pyr_Knase"/>
</dbReference>
<dbReference type="GO" id="GO:0016301">
    <property type="term" value="F:kinase activity"/>
    <property type="evidence" value="ECO:0007669"/>
    <property type="project" value="UniProtKB-KW"/>
</dbReference>
<dbReference type="Gene3D" id="3.20.20.60">
    <property type="entry name" value="Phosphoenolpyruvate-binding domains"/>
    <property type="match status" value="1"/>
</dbReference>
<evidence type="ECO:0000256" key="12">
    <source>
        <dbReference type="ARBA" id="ARBA00022842"/>
    </source>
</evidence>
<gene>
    <name evidence="19" type="ordered locus">BcerKBAB4_3056</name>
</gene>
<dbReference type="HOGENOM" id="CLU_015439_1_1_9"/>
<dbReference type="NCBIfam" id="NF005234">
    <property type="entry name" value="PRK06739.1"/>
    <property type="match status" value="1"/>
</dbReference>
<dbReference type="NCBIfam" id="TIGR01064">
    <property type="entry name" value="pyruv_kin"/>
    <property type="match status" value="1"/>
</dbReference>
<evidence type="ECO:0000256" key="14">
    <source>
        <dbReference type="ARBA" id="ARBA00023152"/>
    </source>
</evidence>
<keyword evidence="13" id="KW-0630">Potassium</keyword>
<sequence>MVFPIKRIFSLFYGKHLKKDGGDMTIDRVCTIGPASNNEETLAQLINNGMKIVRLNLSHGTHESHKDIIRLVKSLDDSIKILGDVQGPKIRLGEMKEEQITLEAGELFTLHTNPVQGNKEEASVDYVGIANDVKVGSRILINDGEVELIVEKVSTDKIETRIKTGGNISSHKGVNLPGTIVGLPAITEKDKKDIQFLLEEEVDFIACSFVRKPSHIKEIRSFIHEHKETSPNLIAKIETMEAIENFQDICKEADGIMIARGDLGVELPYQFIPLLQKMMIRECNRTNTYVITATQMLQSMVDHSIPTRAEVTDVFQAVLDGTNAVMLSAESASGEHPIESVKTLCLVSEFAEHVKKDGPFAMKDVLELLHKSL</sequence>
<evidence type="ECO:0000256" key="6">
    <source>
        <dbReference type="ARBA" id="ARBA00018587"/>
    </source>
</evidence>
<dbReference type="Pfam" id="PF00224">
    <property type="entry name" value="PK"/>
    <property type="match status" value="1"/>
</dbReference>
<dbReference type="EMBL" id="CP000903">
    <property type="protein sequence ID" value="ABY44236.1"/>
    <property type="molecule type" value="Genomic_DNA"/>
</dbReference>
<dbReference type="FunFam" id="2.40.33.10:FF:000001">
    <property type="entry name" value="Pyruvate kinase"/>
    <property type="match status" value="1"/>
</dbReference>
<dbReference type="Proteomes" id="UP000002154">
    <property type="component" value="Chromosome"/>
</dbReference>
<comment type="similarity">
    <text evidence="3">In the C-terminal section; belongs to the PEP-utilizing enzyme family.</text>
</comment>
<dbReference type="AlphaFoldDB" id="A9VLX0"/>
<evidence type="ECO:0000256" key="8">
    <source>
        <dbReference type="ARBA" id="ARBA00022723"/>
    </source>
</evidence>
<keyword evidence="7 17" id="KW-0808">Transferase</keyword>
<comment type="cofactor">
    <cofactor evidence="1">
        <name>K(+)</name>
        <dbReference type="ChEBI" id="CHEBI:29103"/>
    </cofactor>
</comment>
<dbReference type="SUPFAM" id="SSF50800">
    <property type="entry name" value="PK beta-barrel domain-like"/>
    <property type="match status" value="1"/>
</dbReference>
<dbReference type="InterPro" id="IPR015793">
    <property type="entry name" value="Pyrv_Knase_brl"/>
</dbReference>
<evidence type="ECO:0000313" key="20">
    <source>
        <dbReference type="Proteomes" id="UP000002154"/>
    </source>
</evidence>
<comment type="similarity">
    <text evidence="4 17">Belongs to the pyruvate kinase family.</text>
</comment>
<dbReference type="Gene3D" id="2.40.33.10">
    <property type="entry name" value="PK beta-barrel domain-like"/>
    <property type="match status" value="1"/>
</dbReference>
<proteinExistence type="inferred from homology"/>
<dbReference type="SUPFAM" id="SSF51621">
    <property type="entry name" value="Phosphoenolpyruvate/pyruvate domain"/>
    <property type="match status" value="1"/>
</dbReference>
<keyword evidence="9" id="KW-0547">Nucleotide-binding</keyword>
<keyword evidence="8" id="KW-0479">Metal-binding</keyword>
<dbReference type="InterPro" id="IPR011037">
    <property type="entry name" value="Pyrv_Knase-like_insert_dom_sf"/>
</dbReference>
<dbReference type="GO" id="GO:0030955">
    <property type="term" value="F:potassium ion binding"/>
    <property type="evidence" value="ECO:0007669"/>
    <property type="project" value="UniProtKB-UniRule"/>
</dbReference>
<evidence type="ECO:0000259" key="18">
    <source>
        <dbReference type="Pfam" id="PF00224"/>
    </source>
</evidence>
<keyword evidence="14 17" id="KW-0324">Glycolysis</keyword>
<dbReference type="PANTHER" id="PTHR11817">
    <property type="entry name" value="PYRUVATE KINASE"/>
    <property type="match status" value="1"/>
</dbReference>
<dbReference type="InterPro" id="IPR015813">
    <property type="entry name" value="Pyrv/PenolPyrv_kinase-like_dom"/>
</dbReference>
<keyword evidence="15 19" id="KW-0670">Pyruvate</keyword>
<name>A9VLX0_BACMK</name>